<dbReference type="PANTHER" id="PTHR30487">
    <property type="entry name" value="TYPE 4 PREPILIN-LIKE PROTEINS LEADER PEPTIDE-PROCESSING ENZYME"/>
    <property type="match status" value="1"/>
</dbReference>
<dbReference type="RefSeq" id="WP_017378049.1">
    <property type="nucleotide sequence ID" value="NZ_CP012508.1"/>
</dbReference>
<dbReference type="AlphaFoldDB" id="A0A1L6TF24"/>
<protein>
    <submittedName>
        <fullName evidence="3">Type IV leader peptidase family protein</fullName>
        <ecNumber evidence="3">3.4.23.-</ecNumber>
    </submittedName>
</protein>
<sequence>MIITLLAILLSLASLFSLQTLPAPLLTEQYHCHFYCPLCHHSQKQFNFRLVSCPICKQSFFRLTSMLFSTYLCTNSLILFFINQYLNWHYFSLIILSYFLISLSFIDFYYRYLPDTLTLPLLWLGLLFNLCPTIHHCSINQAILGAVIGYCNLRLINLLFTRARNKQGLGGGDIKLFAALGAWFGLNSLPNILFIACLLGLSFSLAQSLYQHRKITHIAFGPFLSLAVLCYYSALFNNLIFL</sequence>
<dbReference type="InterPro" id="IPR000045">
    <property type="entry name" value="Prepilin_IV_endopep_pep"/>
</dbReference>
<dbReference type="InterPro" id="IPR050882">
    <property type="entry name" value="Prepilin_peptidase/N-MTase"/>
</dbReference>
<dbReference type="EC" id="3.4.23.-" evidence="3"/>
<evidence type="ECO:0000256" key="1">
    <source>
        <dbReference type="ARBA" id="ARBA00005801"/>
    </source>
</evidence>
<comment type="similarity">
    <text evidence="1 2">Belongs to the peptidase A24 family.</text>
</comment>
<dbReference type="OrthoDB" id="9789291at2"/>
<dbReference type="GO" id="GO:0005886">
    <property type="term" value="C:plasma membrane"/>
    <property type="evidence" value="ECO:0007669"/>
    <property type="project" value="TreeGrafter"/>
</dbReference>
<dbReference type="Proteomes" id="UP000029558">
    <property type="component" value="Chromosome"/>
</dbReference>
<dbReference type="GO" id="GO:0006465">
    <property type="term" value="P:signal peptide processing"/>
    <property type="evidence" value="ECO:0007669"/>
    <property type="project" value="TreeGrafter"/>
</dbReference>
<dbReference type="EMBL" id="CP012508">
    <property type="protein sequence ID" value="ALB24035.1"/>
    <property type="molecule type" value="Genomic_DNA"/>
</dbReference>
<evidence type="ECO:0000313" key="3">
    <source>
        <dbReference type="EMBL" id="ALB24035.1"/>
    </source>
</evidence>
<dbReference type="InterPro" id="IPR014032">
    <property type="entry name" value="Peptidase_A24A_bac"/>
</dbReference>
<reference evidence="3 4" key="1">
    <citation type="journal article" date="2014" name="Genome Announc.">
        <title>Comparative Genome Analysis of Two Isolates of the Fish Pathogen Piscirickettsia salmonis from Different Hosts Reveals Major Differences in Virulence-Associated Secretion Systems.</title>
        <authorList>
            <person name="Bohle H."/>
            <person name="Henriquez P."/>
            <person name="Grothusen H."/>
            <person name="Navas E."/>
            <person name="Sandoval A."/>
            <person name="Bustamante F."/>
            <person name="Bustos P."/>
            <person name="Mancilla M."/>
        </authorList>
    </citation>
    <scope>NUCLEOTIDE SEQUENCE [LARGE SCALE GENOMIC DNA]</scope>
    <source>
        <strain evidence="4">B1-32597</strain>
    </source>
</reference>
<name>A0A1L6TF24_PISSA</name>
<dbReference type="Gene3D" id="1.20.120.1220">
    <property type="match status" value="1"/>
</dbReference>
<accession>A0A1L6TF24</accession>
<dbReference type="PANTHER" id="PTHR30487:SF0">
    <property type="entry name" value="PREPILIN LEADER PEPTIDASE_N-METHYLTRANSFERASE-RELATED"/>
    <property type="match status" value="1"/>
</dbReference>
<keyword evidence="3" id="KW-0378">Hydrolase</keyword>
<dbReference type="PRINTS" id="PR00864">
    <property type="entry name" value="PREPILNPTASE"/>
</dbReference>
<evidence type="ECO:0000313" key="4">
    <source>
        <dbReference type="Proteomes" id="UP000029558"/>
    </source>
</evidence>
<organism evidence="3 4">
    <name type="scientific">Piscirickettsia salmonis</name>
    <dbReference type="NCBI Taxonomy" id="1238"/>
    <lineage>
        <taxon>Bacteria</taxon>
        <taxon>Pseudomonadati</taxon>
        <taxon>Pseudomonadota</taxon>
        <taxon>Gammaproteobacteria</taxon>
        <taxon>Thiotrichales</taxon>
        <taxon>Piscirickettsiaceae</taxon>
        <taxon>Piscirickettsia</taxon>
    </lineage>
</organism>
<dbReference type="GO" id="GO:0004190">
    <property type="term" value="F:aspartic-type endopeptidase activity"/>
    <property type="evidence" value="ECO:0007669"/>
    <property type="project" value="InterPro"/>
</dbReference>
<evidence type="ECO:0000256" key="2">
    <source>
        <dbReference type="RuleBase" id="RU003793"/>
    </source>
</evidence>
<dbReference type="Pfam" id="PF01478">
    <property type="entry name" value="Peptidase_A24"/>
    <property type="match status" value="1"/>
</dbReference>
<proteinExistence type="inferred from homology"/>
<gene>
    <name evidence="3" type="ORF">KU39_2860</name>
</gene>